<sequence length="342" mass="39753">MNLEQHAITLSIPDIKQLVYRGNVDIYKVIKQSISAKKIEILKQLIEIDSNLQENTPKYLKTASKVGNLEIFEYLLKHLDDNNMHRPKNYNKFLMEACCHGHLSIVKYIAENKFLVHPNYLAAVETALHMNHMEIVKYLIDNNICTQIDYKKLLTKASENNNVNAIKYLTEKIMEINRDKTKKEININNECESALRISIEHNNSEITELFLKIGFNSYINSGPCRWTPLEYACSEGHLEIIKLLLSYGASKINAILHVRRGKTYEIYKCLISAGADINQLDSITRYYLIKEFFEKCEFDILIKIVDDIEDDNIKKVINRLKNNRNNFFANLKKINNVSIITF</sequence>
<name>A0A1V0S8Q7_9VIRU</name>
<dbReference type="PANTHER" id="PTHR24198:SF165">
    <property type="entry name" value="ANKYRIN REPEAT-CONTAINING PROTEIN-RELATED"/>
    <property type="match status" value="1"/>
</dbReference>
<dbReference type="Pfam" id="PF12796">
    <property type="entry name" value="Ank_2"/>
    <property type="match status" value="2"/>
</dbReference>
<dbReference type="SMART" id="SM00248">
    <property type="entry name" value="ANK"/>
    <property type="match status" value="6"/>
</dbReference>
<evidence type="ECO:0000256" key="2">
    <source>
        <dbReference type="ARBA" id="ARBA00023043"/>
    </source>
</evidence>
<dbReference type="PROSITE" id="PS50088">
    <property type="entry name" value="ANK_REPEAT"/>
    <property type="match status" value="1"/>
</dbReference>
<protein>
    <submittedName>
        <fullName evidence="3">Ankyrin repeat protein</fullName>
    </submittedName>
</protein>
<organism evidence="3">
    <name type="scientific">Catovirus CTV1</name>
    <dbReference type="NCBI Taxonomy" id="1977631"/>
    <lineage>
        <taxon>Viruses</taxon>
        <taxon>Varidnaviria</taxon>
        <taxon>Bamfordvirae</taxon>
        <taxon>Nucleocytoviricota</taxon>
        <taxon>Megaviricetes</taxon>
        <taxon>Imitervirales</taxon>
        <taxon>Mimiviridae</taxon>
        <taxon>Klosneuvirinae</taxon>
        <taxon>Catovirus</taxon>
    </lineage>
</organism>
<dbReference type="InterPro" id="IPR002110">
    <property type="entry name" value="Ankyrin_rpt"/>
</dbReference>
<dbReference type="InterPro" id="IPR036770">
    <property type="entry name" value="Ankyrin_rpt-contain_sf"/>
</dbReference>
<dbReference type="EMBL" id="KY684083">
    <property type="protein sequence ID" value="ARF08089.1"/>
    <property type="molecule type" value="Genomic_DNA"/>
</dbReference>
<accession>A0A1V0S8Q7</accession>
<evidence type="ECO:0000313" key="3">
    <source>
        <dbReference type="EMBL" id="ARF08089.1"/>
    </source>
</evidence>
<dbReference type="PANTHER" id="PTHR24198">
    <property type="entry name" value="ANKYRIN REPEAT AND PROTEIN KINASE DOMAIN-CONTAINING PROTEIN"/>
    <property type="match status" value="1"/>
</dbReference>
<reference evidence="3" key="1">
    <citation type="journal article" date="2017" name="Science">
        <title>Giant viruses with an expanded complement of translation system components.</title>
        <authorList>
            <person name="Schulz F."/>
            <person name="Yutin N."/>
            <person name="Ivanova N.N."/>
            <person name="Ortega D.R."/>
            <person name="Lee T.K."/>
            <person name="Vierheilig J."/>
            <person name="Daims H."/>
            <person name="Horn M."/>
            <person name="Wagner M."/>
            <person name="Jensen G.J."/>
            <person name="Kyrpides N.C."/>
            <person name="Koonin E.V."/>
            <person name="Woyke T."/>
        </authorList>
    </citation>
    <scope>NUCLEOTIDE SEQUENCE</scope>
    <source>
        <strain evidence="3">CTV1</strain>
    </source>
</reference>
<proteinExistence type="predicted"/>
<gene>
    <name evidence="3" type="ORF">Catovirus_1_139</name>
</gene>
<keyword evidence="2" id="KW-0040">ANK repeat</keyword>
<dbReference type="SUPFAM" id="SSF48403">
    <property type="entry name" value="Ankyrin repeat"/>
    <property type="match status" value="1"/>
</dbReference>
<dbReference type="PROSITE" id="PS50297">
    <property type="entry name" value="ANK_REP_REGION"/>
    <property type="match status" value="1"/>
</dbReference>
<keyword evidence="1" id="KW-0677">Repeat</keyword>
<evidence type="ECO:0000256" key="1">
    <source>
        <dbReference type="ARBA" id="ARBA00022737"/>
    </source>
</evidence>
<dbReference type="Gene3D" id="1.25.40.20">
    <property type="entry name" value="Ankyrin repeat-containing domain"/>
    <property type="match status" value="1"/>
</dbReference>